<keyword evidence="5" id="KW-1185">Reference proteome</keyword>
<protein>
    <recommendedName>
        <fullName evidence="3">DUF6651 domain-containing protein</fullName>
    </recommendedName>
</protein>
<feature type="coiled-coil region" evidence="1">
    <location>
        <begin position="42"/>
        <end position="69"/>
    </location>
</feature>
<organism evidence="4 5">
    <name type="scientific">Paracandidimonas soli</name>
    <dbReference type="NCBI Taxonomy" id="1917182"/>
    <lineage>
        <taxon>Bacteria</taxon>
        <taxon>Pseudomonadati</taxon>
        <taxon>Pseudomonadota</taxon>
        <taxon>Betaproteobacteria</taxon>
        <taxon>Burkholderiales</taxon>
        <taxon>Alcaligenaceae</taxon>
        <taxon>Paracandidimonas</taxon>
    </lineage>
</organism>
<dbReference type="InterPro" id="IPR046593">
    <property type="entry name" value="DUF6651"/>
</dbReference>
<accession>A0A4R3ULB7</accession>
<feature type="coiled-coil region" evidence="1">
    <location>
        <begin position="104"/>
        <end position="131"/>
    </location>
</feature>
<name>A0A4R3ULB7_9BURK</name>
<dbReference type="OrthoDB" id="5465243at2"/>
<dbReference type="AlphaFoldDB" id="A0A4R3ULB7"/>
<sequence length="254" mass="27548">MKLKTVEVDGKVYAEVNDGKPVYVEDDGKETAFDAVSTKATISRLFGENKSYRERAESAESKAKQFEGIEDPQAARKALETVKNLDDKKLVDAGEVEKIKSEVGKVYETKLAEETEKREKLEQQLHAEKIGGGFARSKFIADKLAIPSDLVQARFGSAFKVEDGDVIAYDANGNKIFSRSNPGAAAGFDEALEFLIEQYPQKDQILKGSGQSGSGAKSGGGGGGQGLKRSEMDSAAKAKYIEEHGQQAYLQLPK</sequence>
<dbReference type="Pfam" id="PF20356">
    <property type="entry name" value="DUF6651"/>
    <property type="match status" value="1"/>
</dbReference>
<evidence type="ECO:0000256" key="2">
    <source>
        <dbReference type="SAM" id="MobiDB-lite"/>
    </source>
</evidence>
<feature type="compositionally biased region" description="Gly residues" evidence="2">
    <location>
        <begin position="210"/>
        <end position="226"/>
    </location>
</feature>
<evidence type="ECO:0000313" key="4">
    <source>
        <dbReference type="EMBL" id="TCU91622.1"/>
    </source>
</evidence>
<gene>
    <name evidence="4" type="ORF">EV686_11718</name>
</gene>
<evidence type="ECO:0000313" key="5">
    <source>
        <dbReference type="Proteomes" id="UP000294692"/>
    </source>
</evidence>
<feature type="domain" description="DUF6651" evidence="3">
    <location>
        <begin position="114"/>
        <end position="219"/>
    </location>
</feature>
<evidence type="ECO:0000256" key="1">
    <source>
        <dbReference type="SAM" id="Coils"/>
    </source>
</evidence>
<dbReference type="Proteomes" id="UP000294692">
    <property type="component" value="Unassembled WGS sequence"/>
</dbReference>
<comment type="caution">
    <text evidence="4">The sequence shown here is derived from an EMBL/GenBank/DDBJ whole genome shotgun (WGS) entry which is preliminary data.</text>
</comment>
<evidence type="ECO:0000259" key="3">
    <source>
        <dbReference type="Pfam" id="PF20356"/>
    </source>
</evidence>
<proteinExistence type="predicted"/>
<keyword evidence="1" id="KW-0175">Coiled coil</keyword>
<feature type="region of interest" description="Disordered" evidence="2">
    <location>
        <begin position="205"/>
        <end position="238"/>
    </location>
</feature>
<reference evidence="4 5" key="1">
    <citation type="submission" date="2019-03" db="EMBL/GenBank/DDBJ databases">
        <title>Genomic Encyclopedia of Type Strains, Phase IV (KMG-IV): sequencing the most valuable type-strain genomes for metagenomic binning, comparative biology and taxonomic classification.</title>
        <authorList>
            <person name="Goeker M."/>
        </authorList>
    </citation>
    <scope>NUCLEOTIDE SEQUENCE [LARGE SCALE GENOMIC DNA]</scope>
    <source>
        <strain evidence="4 5">DSM 100048</strain>
    </source>
</reference>
<dbReference type="EMBL" id="SMBX01000017">
    <property type="protein sequence ID" value="TCU91622.1"/>
    <property type="molecule type" value="Genomic_DNA"/>
</dbReference>
<feature type="compositionally biased region" description="Basic and acidic residues" evidence="2">
    <location>
        <begin position="228"/>
        <end position="238"/>
    </location>
</feature>
<dbReference type="RefSeq" id="WP_132478397.1">
    <property type="nucleotide sequence ID" value="NZ_JBHRVM010000001.1"/>
</dbReference>